<sequence length="433" mass="48666">TGMRVLLMPDCVVLLWLSTLLGLQALSACPPMCTCNRSLREVDCSWRGLKTLPPGLLHNLHSLNLSHNRFHDLDGQLSAFAHMRTLDVSHNRLVRLPSSLPRALWELHASANRIRLLDKNDTAYQWNLRALDLSDNRLERAVFINNTLASLRLLNLSHNHFWTVPTNMPAGLEIVDLSHNSLVQMLPGTLNRLPRLTTFYLHSNRFSSVGPGVFSRLGSLRLLTLGENLWACEDRANISHLLDWLQHTSTQVLGCPCHTRPVCGEHNPTKTGGWHFASYTQPPLAAGTPGEPSHPPPQEVLTRWPWYLSESALLNTQLHTRRALRPPSEPEDQHLHTGHYSFTSTPQDVSSQATGRSDTGSSTATASPMNTTLHYFDQHTTFPGNIITCTYTDQPSTPNSVTWMRGECFSTCYLLLNHFHQRCNTTEMCLPVF</sequence>
<dbReference type="SUPFAM" id="SSF52058">
    <property type="entry name" value="L domain-like"/>
    <property type="match status" value="1"/>
</dbReference>
<feature type="region of interest" description="Disordered" evidence="4">
    <location>
        <begin position="323"/>
        <end position="368"/>
    </location>
</feature>
<evidence type="ECO:0000313" key="7">
    <source>
        <dbReference type="Ensembl" id="ENSELUP00000011548.3"/>
    </source>
</evidence>
<dbReference type="Proteomes" id="UP000265140">
    <property type="component" value="Chromosome 7"/>
</dbReference>
<keyword evidence="1" id="KW-0433">Leucine-rich repeat</keyword>
<reference evidence="7" key="4">
    <citation type="submission" date="2025-09" db="UniProtKB">
        <authorList>
            <consortium name="Ensembl"/>
        </authorList>
    </citation>
    <scope>IDENTIFICATION</scope>
</reference>
<dbReference type="InterPro" id="IPR003591">
    <property type="entry name" value="Leu-rich_rpt_typical-subtyp"/>
</dbReference>
<evidence type="ECO:0000256" key="2">
    <source>
        <dbReference type="ARBA" id="ARBA00022729"/>
    </source>
</evidence>
<feature type="compositionally biased region" description="Polar residues" evidence="4">
    <location>
        <begin position="340"/>
        <end position="368"/>
    </location>
</feature>
<dbReference type="InterPro" id="IPR032675">
    <property type="entry name" value="LRR_dom_sf"/>
</dbReference>
<dbReference type="InterPro" id="IPR000372">
    <property type="entry name" value="LRRNT"/>
</dbReference>
<keyword evidence="8" id="KW-1185">Reference proteome</keyword>
<dbReference type="InParanoid" id="A0A3P8Y4J2"/>
<keyword evidence="2 5" id="KW-0732">Signal</keyword>
<proteinExistence type="predicted"/>
<dbReference type="GO" id="GO:0031102">
    <property type="term" value="P:neuron projection regeneration"/>
    <property type="evidence" value="ECO:0007669"/>
    <property type="project" value="TreeGrafter"/>
</dbReference>
<dbReference type="OMA" id="PPMCTCN"/>
<dbReference type="Pfam" id="PF00560">
    <property type="entry name" value="LRR_1"/>
    <property type="match status" value="1"/>
</dbReference>
<reference evidence="8" key="1">
    <citation type="journal article" date="2014" name="PLoS ONE">
        <title>The genome and linkage map of the northern pike (Esox lucius): conserved synteny revealed between the salmonid sister group and the Neoteleostei.</title>
        <authorList>
            <person name="Rondeau E.B."/>
            <person name="Minkley D.R."/>
            <person name="Leong J.S."/>
            <person name="Messmer A.M."/>
            <person name="Jantzen J.R."/>
            <person name="von Schalburg K.R."/>
            <person name="Lemon C."/>
            <person name="Bird N.H."/>
            <person name="Koop B.F."/>
        </authorList>
    </citation>
    <scope>NUCLEOTIDE SEQUENCE</scope>
</reference>
<feature type="chain" id="PRO_5044218958" description="LRRNT domain-containing protein" evidence="5">
    <location>
        <begin position="29"/>
        <end position="433"/>
    </location>
</feature>
<dbReference type="Pfam" id="PF01462">
    <property type="entry name" value="LRRNT"/>
    <property type="match status" value="1"/>
</dbReference>
<evidence type="ECO:0000256" key="5">
    <source>
        <dbReference type="SAM" id="SignalP"/>
    </source>
</evidence>
<evidence type="ECO:0000256" key="4">
    <source>
        <dbReference type="SAM" id="MobiDB-lite"/>
    </source>
</evidence>
<reference evidence="7" key="2">
    <citation type="submission" date="2020-02" db="EMBL/GenBank/DDBJ databases">
        <title>Esox lucius (northern pike) genome, fEsoLuc1, primary haplotype.</title>
        <authorList>
            <person name="Myers G."/>
            <person name="Karagic N."/>
            <person name="Meyer A."/>
            <person name="Pippel M."/>
            <person name="Reichard M."/>
            <person name="Winkler S."/>
            <person name="Tracey A."/>
            <person name="Sims Y."/>
            <person name="Howe K."/>
            <person name="Rhie A."/>
            <person name="Formenti G."/>
            <person name="Durbin R."/>
            <person name="Fedrigo O."/>
            <person name="Jarvis E.D."/>
        </authorList>
    </citation>
    <scope>NUCLEOTIDE SEQUENCE [LARGE SCALE GENOMIC DNA]</scope>
</reference>
<feature type="domain" description="LRRNT" evidence="6">
    <location>
        <begin position="28"/>
        <end position="56"/>
    </location>
</feature>
<evidence type="ECO:0000256" key="1">
    <source>
        <dbReference type="ARBA" id="ARBA00022614"/>
    </source>
</evidence>
<feature type="region of interest" description="Disordered" evidence="4">
    <location>
        <begin position="274"/>
        <end position="298"/>
    </location>
</feature>
<dbReference type="Bgee" id="ENSELUG00000011911">
    <property type="expression patterns" value="Expressed in stomach and 8 other cell types or tissues"/>
</dbReference>
<name>A0A3P8Y4J2_ESOLU</name>
<dbReference type="PROSITE" id="PS51450">
    <property type="entry name" value="LRR"/>
    <property type="match status" value="1"/>
</dbReference>
<dbReference type="InterPro" id="IPR001611">
    <property type="entry name" value="Leu-rich_rpt"/>
</dbReference>
<dbReference type="AlphaFoldDB" id="A0A3P8Y4J2"/>
<keyword evidence="3" id="KW-0677">Repeat</keyword>
<dbReference type="PANTHER" id="PTHR47114:SF4">
    <property type="entry name" value="OLIGODENDROCYTE MYELIN GLYCOPROTEIN B"/>
    <property type="match status" value="1"/>
</dbReference>
<dbReference type="Gene3D" id="3.80.10.10">
    <property type="entry name" value="Ribonuclease Inhibitor"/>
    <property type="match status" value="2"/>
</dbReference>
<dbReference type="GeneTree" id="ENSGT00940000160802"/>
<dbReference type="Ensembl" id="ENSELUT00000000278.3">
    <property type="protein sequence ID" value="ENSELUP00000011548.3"/>
    <property type="gene ID" value="ENSELUG00000011911.3"/>
</dbReference>
<feature type="signal peptide" evidence="5">
    <location>
        <begin position="1"/>
        <end position="28"/>
    </location>
</feature>
<dbReference type="FunFam" id="3.80.10.10:FF:000445">
    <property type="entry name" value="Oligodendrocyte myelin glycoprotein b"/>
    <property type="match status" value="1"/>
</dbReference>
<evidence type="ECO:0000313" key="8">
    <source>
        <dbReference type="Proteomes" id="UP000265140"/>
    </source>
</evidence>
<organism evidence="7 8">
    <name type="scientific">Esox lucius</name>
    <name type="common">Northern pike</name>
    <dbReference type="NCBI Taxonomy" id="8010"/>
    <lineage>
        <taxon>Eukaryota</taxon>
        <taxon>Metazoa</taxon>
        <taxon>Chordata</taxon>
        <taxon>Craniata</taxon>
        <taxon>Vertebrata</taxon>
        <taxon>Euteleostomi</taxon>
        <taxon>Actinopterygii</taxon>
        <taxon>Neopterygii</taxon>
        <taxon>Teleostei</taxon>
        <taxon>Protacanthopterygii</taxon>
        <taxon>Esociformes</taxon>
        <taxon>Esocidae</taxon>
        <taxon>Esox</taxon>
    </lineage>
</organism>
<protein>
    <recommendedName>
        <fullName evidence="6">LRRNT domain-containing protein</fullName>
    </recommendedName>
</protein>
<accession>A0A3P8Y4J2</accession>
<evidence type="ECO:0000256" key="3">
    <source>
        <dbReference type="ARBA" id="ARBA00022737"/>
    </source>
</evidence>
<dbReference type="InterPro" id="IPR051071">
    <property type="entry name" value="LRR-bact_E3_ubiq_ligases"/>
</dbReference>
<dbReference type="PANTHER" id="PTHR47114">
    <property type="match status" value="1"/>
</dbReference>
<dbReference type="Pfam" id="PF13855">
    <property type="entry name" value="LRR_8"/>
    <property type="match status" value="1"/>
</dbReference>
<evidence type="ECO:0000259" key="6">
    <source>
        <dbReference type="Pfam" id="PF01462"/>
    </source>
</evidence>
<dbReference type="SMART" id="SM00369">
    <property type="entry name" value="LRR_TYP"/>
    <property type="match status" value="4"/>
</dbReference>
<reference evidence="7" key="3">
    <citation type="submission" date="2025-08" db="UniProtKB">
        <authorList>
            <consortium name="Ensembl"/>
        </authorList>
    </citation>
    <scope>IDENTIFICATION</scope>
</reference>